<dbReference type="Pfam" id="PF00580">
    <property type="entry name" value="UvrD-helicase"/>
    <property type="match status" value="1"/>
</dbReference>
<evidence type="ECO:0000256" key="3">
    <source>
        <dbReference type="ARBA" id="ARBA00022763"/>
    </source>
</evidence>
<dbReference type="Gene3D" id="1.10.486.10">
    <property type="entry name" value="PCRA, domain 4"/>
    <property type="match status" value="1"/>
</dbReference>
<keyword evidence="1" id="KW-0540">Nuclease</keyword>
<keyword evidence="4 14" id="KW-0378">Hydrolase</keyword>
<keyword evidence="3" id="KW-0227">DNA damage</keyword>
<evidence type="ECO:0000256" key="5">
    <source>
        <dbReference type="ARBA" id="ARBA00022806"/>
    </source>
</evidence>
<dbReference type="OrthoDB" id="9810135at2"/>
<feature type="domain" description="UvrD-like helicase ATP-binding" evidence="15">
    <location>
        <begin position="4"/>
        <end position="450"/>
    </location>
</feature>
<evidence type="ECO:0000256" key="4">
    <source>
        <dbReference type="ARBA" id="ARBA00022801"/>
    </source>
</evidence>
<evidence type="ECO:0000313" key="18">
    <source>
        <dbReference type="Proteomes" id="UP000261011"/>
    </source>
</evidence>
<comment type="caution">
    <text evidence="17">The sequence shown here is derived from an EMBL/GenBank/DDBJ whole genome shotgun (WGS) entry which is preliminary data.</text>
</comment>
<keyword evidence="10" id="KW-0413">Isomerase</keyword>
<dbReference type="InterPro" id="IPR014017">
    <property type="entry name" value="DNA_helicase_UvrD-like_C"/>
</dbReference>
<keyword evidence="8" id="KW-0238">DNA-binding</keyword>
<dbReference type="Proteomes" id="UP000261011">
    <property type="component" value="Unassembled WGS sequence"/>
</dbReference>
<name>A0A3E2TG98_9FIRM</name>
<evidence type="ECO:0000259" key="16">
    <source>
        <dbReference type="PROSITE" id="PS51217"/>
    </source>
</evidence>
<organism evidence="17 18">
    <name type="scientific">Anaerococcus nagyae</name>
    <dbReference type="NCBI Taxonomy" id="1755241"/>
    <lineage>
        <taxon>Bacteria</taxon>
        <taxon>Bacillati</taxon>
        <taxon>Bacillota</taxon>
        <taxon>Tissierellia</taxon>
        <taxon>Tissierellales</taxon>
        <taxon>Peptoniphilaceae</taxon>
        <taxon>Anaerococcus</taxon>
    </lineage>
</organism>
<evidence type="ECO:0000256" key="9">
    <source>
        <dbReference type="ARBA" id="ARBA00023204"/>
    </source>
</evidence>
<keyword evidence="18" id="KW-1185">Reference proteome</keyword>
<evidence type="ECO:0000256" key="12">
    <source>
        <dbReference type="ARBA" id="ARBA00034808"/>
    </source>
</evidence>
<evidence type="ECO:0000256" key="11">
    <source>
        <dbReference type="ARBA" id="ARBA00034617"/>
    </source>
</evidence>
<evidence type="ECO:0000256" key="8">
    <source>
        <dbReference type="ARBA" id="ARBA00023125"/>
    </source>
</evidence>
<feature type="binding site" evidence="14">
    <location>
        <begin position="25"/>
        <end position="32"/>
    </location>
    <ligand>
        <name>ATP</name>
        <dbReference type="ChEBI" id="CHEBI:30616"/>
    </ligand>
</feature>
<dbReference type="GO" id="GO:0003677">
    <property type="term" value="F:DNA binding"/>
    <property type="evidence" value="ECO:0007669"/>
    <property type="project" value="UniProtKB-KW"/>
</dbReference>
<gene>
    <name evidence="17" type="ORF">DXA39_07400</name>
</gene>
<dbReference type="SUPFAM" id="SSF52980">
    <property type="entry name" value="Restriction endonuclease-like"/>
    <property type="match status" value="1"/>
</dbReference>
<dbReference type="InterPro" id="IPR000212">
    <property type="entry name" value="DNA_helicase_UvrD/REP"/>
</dbReference>
<keyword evidence="6" id="KW-0269">Exonuclease</keyword>
<dbReference type="SUPFAM" id="SSF52540">
    <property type="entry name" value="P-loop containing nucleoside triphosphate hydrolases"/>
    <property type="match status" value="1"/>
</dbReference>
<keyword evidence="2 14" id="KW-0547">Nucleotide-binding</keyword>
<evidence type="ECO:0000256" key="13">
    <source>
        <dbReference type="ARBA" id="ARBA00048988"/>
    </source>
</evidence>
<dbReference type="Pfam" id="PF13361">
    <property type="entry name" value="UvrD_C"/>
    <property type="match status" value="1"/>
</dbReference>
<dbReference type="Gene3D" id="6.10.250.2380">
    <property type="match status" value="1"/>
</dbReference>
<evidence type="ECO:0000313" key="17">
    <source>
        <dbReference type="EMBL" id="RGB75103.1"/>
    </source>
</evidence>
<evidence type="ECO:0000256" key="1">
    <source>
        <dbReference type="ARBA" id="ARBA00022722"/>
    </source>
</evidence>
<dbReference type="InterPro" id="IPR038726">
    <property type="entry name" value="PDDEXK_AddAB-type"/>
</dbReference>
<evidence type="ECO:0000256" key="10">
    <source>
        <dbReference type="ARBA" id="ARBA00023235"/>
    </source>
</evidence>
<dbReference type="PROSITE" id="PS51217">
    <property type="entry name" value="UVRD_HELICASE_CTER"/>
    <property type="match status" value="1"/>
</dbReference>
<dbReference type="AlphaFoldDB" id="A0A3E2TG98"/>
<keyword evidence="17" id="KW-0255">Endonuclease</keyword>
<keyword evidence="9" id="KW-0234">DNA repair</keyword>
<comment type="catalytic activity">
    <reaction evidence="13">
        <text>ATP + H2O = ADP + phosphate + H(+)</text>
        <dbReference type="Rhea" id="RHEA:13065"/>
        <dbReference type="ChEBI" id="CHEBI:15377"/>
        <dbReference type="ChEBI" id="CHEBI:15378"/>
        <dbReference type="ChEBI" id="CHEBI:30616"/>
        <dbReference type="ChEBI" id="CHEBI:43474"/>
        <dbReference type="ChEBI" id="CHEBI:456216"/>
        <dbReference type="EC" id="5.6.2.4"/>
    </reaction>
</comment>
<dbReference type="Pfam" id="PF12705">
    <property type="entry name" value="PDDEXK_1"/>
    <property type="match status" value="1"/>
</dbReference>
<evidence type="ECO:0000256" key="6">
    <source>
        <dbReference type="ARBA" id="ARBA00022839"/>
    </source>
</evidence>
<dbReference type="InterPro" id="IPR011604">
    <property type="entry name" value="PDDEXK-like_dom_sf"/>
</dbReference>
<dbReference type="EMBL" id="QVEU01000007">
    <property type="protein sequence ID" value="RGB75103.1"/>
    <property type="molecule type" value="Genomic_DNA"/>
</dbReference>
<dbReference type="Gene3D" id="3.40.50.300">
    <property type="entry name" value="P-loop containing nucleotide triphosphate hydrolases"/>
    <property type="match status" value="4"/>
</dbReference>
<evidence type="ECO:0000256" key="2">
    <source>
        <dbReference type="ARBA" id="ARBA00022741"/>
    </source>
</evidence>
<dbReference type="GO" id="GO:0000725">
    <property type="term" value="P:recombinational repair"/>
    <property type="evidence" value="ECO:0007669"/>
    <property type="project" value="TreeGrafter"/>
</dbReference>
<dbReference type="PROSITE" id="PS51198">
    <property type="entry name" value="UVRD_HELICASE_ATP_BIND"/>
    <property type="match status" value="1"/>
</dbReference>
<dbReference type="GO" id="GO:0004527">
    <property type="term" value="F:exonuclease activity"/>
    <property type="evidence" value="ECO:0007669"/>
    <property type="project" value="UniProtKB-KW"/>
</dbReference>
<comment type="catalytic activity">
    <reaction evidence="11">
        <text>Couples ATP hydrolysis with the unwinding of duplex DNA by translocating in the 3'-5' direction.</text>
        <dbReference type="EC" id="5.6.2.4"/>
    </reaction>
</comment>
<accession>A0A3E2TG98</accession>
<dbReference type="InterPro" id="IPR027417">
    <property type="entry name" value="P-loop_NTPase"/>
</dbReference>
<evidence type="ECO:0000259" key="15">
    <source>
        <dbReference type="PROSITE" id="PS51198"/>
    </source>
</evidence>
<dbReference type="Gene3D" id="3.90.320.10">
    <property type="match status" value="1"/>
</dbReference>
<dbReference type="GO" id="GO:0016887">
    <property type="term" value="F:ATP hydrolysis activity"/>
    <property type="evidence" value="ECO:0007669"/>
    <property type="project" value="RHEA"/>
</dbReference>
<reference evidence="17 18" key="1">
    <citation type="submission" date="2018-08" db="EMBL/GenBank/DDBJ databases">
        <title>A genome reference for cultivated species of the human gut microbiota.</title>
        <authorList>
            <person name="Zou Y."/>
            <person name="Xue W."/>
            <person name="Luo G."/>
        </authorList>
    </citation>
    <scope>NUCLEOTIDE SEQUENCE [LARGE SCALE GENOMIC DNA]</scope>
    <source>
        <strain evidence="17 18">OF01-3</strain>
    </source>
</reference>
<dbReference type="InterPro" id="IPR014016">
    <property type="entry name" value="UvrD-like_ATP-bd"/>
</dbReference>
<evidence type="ECO:0000256" key="7">
    <source>
        <dbReference type="ARBA" id="ARBA00022840"/>
    </source>
</evidence>
<dbReference type="GO" id="GO:0043138">
    <property type="term" value="F:3'-5' DNA helicase activity"/>
    <property type="evidence" value="ECO:0007669"/>
    <property type="project" value="UniProtKB-EC"/>
</dbReference>
<keyword evidence="7 14" id="KW-0067">ATP-binding</keyword>
<dbReference type="GO" id="GO:0004519">
    <property type="term" value="F:endonuclease activity"/>
    <property type="evidence" value="ECO:0007669"/>
    <property type="project" value="UniProtKB-KW"/>
</dbReference>
<dbReference type="GO" id="GO:0005524">
    <property type="term" value="F:ATP binding"/>
    <property type="evidence" value="ECO:0007669"/>
    <property type="project" value="UniProtKB-UniRule"/>
</dbReference>
<protein>
    <recommendedName>
        <fullName evidence="12">DNA 3'-5' helicase</fullName>
        <ecNumber evidence="12">5.6.2.4</ecNumber>
    </recommendedName>
</protein>
<evidence type="ECO:0000256" key="14">
    <source>
        <dbReference type="PROSITE-ProRule" id="PRU00560"/>
    </source>
</evidence>
<feature type="domain" description="UvrD-like helicase C-terminal" evidence="16">
    <location>
        <begin position="462"/>
        <end position="736"/>
    </location>
</feature>
<keyword evidence="5 14" id="KW-0347">Helicase</keyword>
<sequence>MADIIYTASQKRAIKERGKNIIISAAAGSGKTRVLVDRVIDLILTEKVDVDKMIIVTFTNKASIEMKDRIRIALEEEIEKNPSDKFLKNQLKLLKHAHIQTLHAFATDMLKEYFYYFDSLSPNFTVISDNANVILKEEAIDEVFYEEYKKADQDFHNFIHNFATSRSDREAKSIVLKTYDKITSEISPIRWLDEKTKNPFDFNIFKDMIRQRIDLLLEDIRKNRSLVFDNNMRDKYTEMIEGDFSLVNELNNLIYTDWDLFIEKIKKAKFSTMVRARKDEKDIQSIIKANRDLYKKELSNISSLVLNTSSDIIREFSKKEITVLSELNYLTKRFMKKYKAKKLDGSYLDFNDMEEKFINLLENREANSIIKERFQYIFFDEYQDSNEIQNYIIEKLAGENNLFFVGDVKQSIYGFRRAEPEIFLNKLDSYESKENKNSIRINLNENFRTDKDIIKFINYIFDRIMTKDQSAIDYKNGGHRLNPTQTFDKKYPKSEIHILDDKLNEENHIANVIENLTEEGYEYRDIVILLRSGSKSYLYENSLKLANIPFFNDINKVSFGATEVAFFINILKLIANPKDDITLLSVLRSEIYNFSEEDIANIRLASNDIRFYQAFENYNENNGLLNKINDFKTSYDNFSYQLSLMNLYEFGNYVFEVSNFYEFLMARDRGGDRIANVEAFIDLMADYESNNDNGLYGFLDYIENLSLYQTDDINPARDLSENENLVRIMTIHKSKGLEFPVVILADAAKRFNNKHLRENIVFDDKIGIGINVADYENKVRLSSLKKDLITEKITVLNKREEMRVLYVALTRAINKLVIVGNRNLNTVDKLYGRDDYLNMSTYMDWLIAAISQDKISIDLFDKDLNSDELGDIASLKIINEENEYQDNKNYEIGNLLELSVHDKLYEKFKNIYTIPYEYESDTRDSIKKSVTEITKNFNPEEDGYQVPLYNKLNLVGEYRKPNFVSEKHEYKPTDRGTIIHKIFQGLNYQKYDKKSLNRAFDRLVIENKIKRDELDVVENDKIIKYFNNKEIISLYQSAESIRKEESFLMKYQDYYVNGQIDIMFEFANEIVLLDFKTDTIKREGVYNDQLKIYKQAIEESLGKKVIKSYIYWYNFSELVEVNNNF</sequence>
<dbReference type="PANTHER" id="PTHR11070:SF48">
    <property type="entry name" value="ATP-DEPENDENT HELICASE_NUCLEASE SUBUNIT A"/>
    <property type="match status" value="1"/>
</dbReference>
<dbReference type="InterPro" id="IPR011335">
    <property type="entry name" value="Restrct_endonuc-II-like"/>
</dbReference>
<dbReference type="PANTHER" id="PTHR11070">
    <property type="entry name" value="UVRD / RECB / PCRA DNA HELICASE FAMILY MEMBER"/>
    <property type="match status" value="1"/>
</dbReference>
<dbReference type="GO" id="GO:0033202">
    <property type="term" value="C:DNA helicase complex"/>
    <property type="evidence" value="ECO:0007669"/>
    <property type="project" value="TreeGrafter"/>
</dbReference>
<dbReference type="GO" id="GO:0005829">
    <property type="term" value="C:cytosol"/>
    <property type="evidence" value="ECO:0007669"/>
    <property type="project" value="TreeGrafter"/>
</dbReference>
<dbReference type="EC" id="5.6.2.4" evidence="12"/>
<dbReference type="RefSeq" id="WP_117522079.1">
    <property type="nucleotide sequence ID" value="NZ_QVEU01000007.1"/>
</dbReference>
<proteinExistence type="predicted"/>